<dbReference type="PANTHER" id="PTHR16165:SF3">
    <property type="entry name" value="NXPE FAMILY MEMBER 1"/>
    <property type="match status" value="1"/>
</dbReference>
<dbReference type="Gene3D" id="2.60.40.10">
    <property type="entry name" value="Immunoglobulins"/>
    <property type="match status" value="1"/>
</dbReference>
<dbReference type="EMBL" id="JAERUA010000025">
    <property type="protein sequence ID" value="KAI1882413.1"/>
    <property type="molecule type" value="Genomic_DNA"/>
</dbReference>
<protein>
    <recommendedName>
        <fullName evidence="3">NXPE C-terminal domain-containing protein</fullName>
    </recommendedName>
</protein>
<accession>A0A8T3CBY8</accession>
<dbReference type="InterPro" id="IPR057106">
    <property type="entry name" value="NXPE4_C"/>
</dbReference>
<dbReference type="InterPro" id="IPR014756">
    <property type="entry name" value="Ig_E-set"/>
</dbReference>
<evidence type="ECO:0000256" key="1">
    <source>
        <dbReference type="ARBA" id="ARBA00005431"/>
    </source>
</evidence>
<feature type="transmembrane region" description="Helical" evidence="2">
    <location>
        <begin position="42"/>
        <end position="64"/>
    </location>
</feature>
<dbReference type="Proteomes" id="UP000829720">
    <property type="component" value="Unassembled WGS sequence"/>
</dbReference>
<dbReference type="Pfam" id="PF24536">
    <property type="entry name" value="NXPE4_C"/>
    <property type="match status" value="1"/>
</dbReference>
<proteinExistence type="inferred from homology"/>
<evidence type="ECO:0000256" key="2">
    <source>
        <dbReference type="SAM" id="Phobius"/>
    </source>
</evidence>
<comment type="caution">
    <text evidence="4">The sequence shown here is derived from an EMBL/GenBank/DDBJ whole genome shotgun (WGS) entry which is preliminary data.</text>
</comment>
<comment type="similarity">
    <text evidence="1">Belongs to the NXPE family.</text>
</comment>
<keyword evidence="2" id="KW-1133">Transmembrane helix</keyword>
<keyword evidence="5" id="KW-1185">Reference proteome</keyword>
<evidence type="ECO:0000259" key="3">
    <source>
        <dbReference type="Pfam" id="PF24536"/>
    </source>
</evidence>
<evidence type="ECO:0000313" key="5">
    <source>
        <dbReference type="Proteomes" id="UP000829720"/>
    </source>
</evidence>
<dbReference type="InterPro" id="IPR026845">
    <property type="entry name" value="NXPH/NXPE"/>
</dbReference>
<evidence type="ECO:0000313" key="4">
    <source>
        <dbReference type="EMBL" id="KAI1882413.1"/>
    </source>
</evidence>
<dbReference type="SUPFAM" id="SSF81296">
    <property type="entry name" value="E set domains"/>
    <property type="match status" value="1"/>
</dbReference>
<organism evidence="4 5">
    <name type="scientific">Albula goreensis</name>
    <dbReference type="NCBI Taxonomy" id="1534307"/>
    <lineage>
        <taxon>Eukaryota</taxon>
        <taxon>Metazoa</taxon>
        <taxon>Chordata</taxon>
        <taxon>Craniata</taxon>
        <taxon>Vertebrata</taxon>
        <taxon>Euteleostomi</taxon>
        <taxon>Actinopterygii</taxon>
        <taxon>Neopterygii</taxon>
        <taxon>Teleostei</taxon>
        <taxon>Albuliformes</taxon>
        <taxon>Albulidae</taxon>
        <taxon>Albula</taxon>
    </lineage>
</organism>
<gene>
    <name evidence="4" type="ORF">AGOR_G00250430</name>
</gene>
<dbReference type="PANTHER" id="PTHR16165">
    <property type="entry name" value="NXPE FAMILY MEMBER"/>
    <property type="match status" value="1"/>
</dbReference>
<name>A0A8T3CBY8_9TELE</name>
<dbReference type="GO" id="GO:0007399">
    <property type="term" value="P:nervous system development"/>
    <property type="evidence" value="ECO:0007669"/>
    <property type="project" value="UniProtKB-ARBA"/>
</dbReference>
<keyword evidence="2" id="KW-0812">Transmembrane</keyword>
<dbReference type="Pfam" id="PF06312">
    <property type="entry name" value="Neurexophilin"/>
    <property type="match status" value="1"/>
</dbReference>
<feature type="domain" description="NXPE C-terminal" evidence="3">
    <location>
        <begin position="336"/>
        <end position="559"/>
    </location>
</feature>
<sequence>MQSSELLPILPLPSIMSSKTDYTLVGEGSSVTQGSKYSKKKIVFILLFFIIFIFLYFSKIHTWAPIKVKPPSPRKEMTVADVMFSLREDIPEAPKFKSFMETSSGNQSVARLEDRLDPGDVFCVGDTLNVLVEMKDFNGKPKTYGGDFILARIHSPELKASASGVVTDLRNGSYRVSFTLFWSGTVQVSVLLIHSAEAVQVLWRERKGSYWKVLFVGTFIKGNKTETSQCGPMLKTTRPLCEYVDKREGEYYACIKPPTLPCSSLNNIKSHNSEGPFLTQDEDRLLERKNIGVQIKNSFPAVQVVSCDATPAEPSEKCLLGKESPFPSGYFYQNRWFSTVCQQAPFLSQDTITKCLTGKRFYLWGDSTIRQWMEYLRTKVEGLSHKDEVGNWLPLRSFNYAKNIALQWKRHNPPWIGSRAVSTKGFVYISRELDDVVLGGGRQDAIVISIGQHFRAFPLEYFIHRLLNIRRAILRLQARSPETMVFIKLENTREFTTPILRMSDTYGHLQNLAQRKVFKGMRVVIVDAWDMSVAANTFSIHPNSVVVSNEVSMVLSQMCYRP</sequence>
<keyword evidence="2" id="KW-0472">Membrane</keyword>
<reference evidence="4" key="1">
    <citation type="submission" date="2021-01" db="EMBL/GenBank/DDBJ databases">
        <authorList>
            <person name="Zahm M."/>
            <person name="Roques C."/>
            <person name="Cabau C."/>
            <person name="Klopp C."/>
            <person name="Donnadieu C."/>
            <person name="Jouanno E."/>
            <person name="Lampietro C."/>
            <person name="Louis A."/>
            <person name="Herpin A."/>
            <person name="Echchiki A."/>
            <person name="Berthelot C."/>
            <person name="Parey E."/>
            <person name="Roest-Crollius H."/>
            <person name="Braasch I."/>
            <person name="Postlethwait J."/>
            <person name="Bobe J."/>
            <person name="Montfort J."/>
            <person name="Bouchez O."/>
            <person name="Begum T."/>
            <person name="Mejri S."/>
            <person name="Adams A."/>
            <person name="Chen W.-J."/>
            <person name="Guiguen Y."/>
        </authorList>
    </citation>
    <scope>NUCLEOTIDE SEQUENCE</scope>
    <source>
        <tissue evidence="4">Blood</tissue>
    </source>
</reference>
<dbReference type="OrthoDB" id="8675562at2759"/>
<dbReference type="InterPro" id="IPR013783">
    <property type="entry name" value="Ig-like_fold"/>
</dbReference>
<dbReference type="AlphaFoldDB" id="A0A8T3CBY8"/>